<dbReference type="Gene3D" id="3.90.1150.10">
    <property type="entry name" value="Aspartate Aminotransferase, domain 1"/>
    <property type="match status" value="1"/>
</dbReference>
<protein>
    <submittedName>
        <fullName evidence="9">Uncharacterized protein</fullName>
    </submittedName>
</protein>
<proteinExistence type="inferred from homology"/>
<dbReference type="InterPro" id="IPR015424">
    <property type="entry name" value="PyrdxlP-dep_Trfase"/>
</dbReference>
<dbReference type="STRING" id="763406.A0A1E3NCZ1"/>
<evidence type="ECO:0000256" key="7">
    <source>
        <dbReference type="ARBA" id="ARBA00022898"/>
    </source>
</evidence>
<keyword evidence="5" id="KW-0949">S-adenosyl-L-methionine</keyword>
<dbReference type="GeneID" id="30180142"/>
<evidence type="ECO:0000313" key="10">
    <source>
        <dbReference type="Proteomes" id="UP000094455"/>
    </source>
</evidence>
<evidence type="ECO:0000256" key="1">
    <source>
        <dbReference type="ARBA" id="ARBA00001933"/>
    </source>
</evidence>
<keyword evidence="7 8" id="KW-0663">Pyridoxal phosphate</keyword>
<dbReference type="UniPathway" id="UPA00078"/>
<sequence>MQKVESLLKYDREHVWHPYTSTINPLPCYLVDSAHGVKINLATGETLIDGMSSWWAAIHGYNHPELNEAAVCQLQKMSHIMFGGLTHQPAIELVKTLIDMTPPELEHCFLADSGSVAVEVSMKMAFQYCDTRFGLDEACQKKKFMTVNYGYHGDTFGAMSVCDPVNSMHSLYSGYVRENIFVKPPKCRFGDAWDEKYIASFAKAIEKHHHEVIAVIIEPIVQGAGGMRIYHPEYLKQIRQLCTKYEVLLILDEIATGFGRTGKLFAYEHADITPDILCVGKALTGGYLTLSAVLCTKEVAGLVCSGRAKGFMHGPTFMGNPLACSIALKSLELIKRGSWKTQVQAIESSFKSALPALRDLDIVRDVRIIGAIGVIELTVMVDAKWFQEQFVQRGVWVRPFGKLVYMMPPFIINDSELGKLIKSVVDVIRLFASIKT</sequence>
<dbReference type="InterPro" id="IPR049704">
    <property type="entry name" value="Aminotrans_3_PPA_site"/>
</dbReference>
<dbReference type="RefSeq" id="XP_019015165.1">
    <property type="nucleotide sequence ID" value="XM_019163455.1"/>
</dbReference>
<dbReference type="PANTHER" id="PTHR42684:SF17">
    <property type="entry name" value="ADENOSYLMETHIONINE-8-AMINO-7-OXONONANOATE AMINOTRANSFERASE"/>
    <property type="match status" value="1"/>
</dbReference>
<dbReference type="HAMAP" id="MF_00834">
    <property type="entry name" value="BioA"/>
    <property type="match status" value="1"/>
</dbReference>
<evidence type="ECO:0000256" key="6">
    <source>
        <dbReference type="ARBA" id="ARBA00022756"/>
    </source>
</evidence>
<dbReference type="GO" id="GO:0009102">
    <property type="term" value="P:biotin biosynthetic process"/>
    <property type="evidence" value="ECO:0007669"/>
    <property type="project" value="UniProtKB-UniPathway"/>
</dbReference>
<keyword evidence="4" id="KW-0808">Transferase</keyword>
<dbReference type="NCBIfam" id="NF004624">
    <property type="entry name" value="PRK05964.1"/>
    <property type="match status" value="1"/>
</dbReference>
<keyword evidence="10" id="KW-1185">Reference proteome</keyword>
<evidence type="ECO:0000256" key="5">
    <source>
        <dbReference type="ARBA" id="ARBA00022691"/>
    </source>
</evidence>
<dbReference type="FunFam" id="3.40.640.10:FF:000041">
    <property type="entry name" value="Adenosylmethionine-8-amino-7-oxononanoate aminotransferase"/>
    <property type="match status" value="1"/>
</dbReference>
<name>A0A1E3NCZ1_9ASCO</name>
<dbReference type="InterPro" id="IPR015421">
    <property type="entry name" value="PyrdxlP-dep_Trfase_major"/>
</dbReference>
<keyword evidence="3" id="KW-0032">Aminotransferase</keyword>
<dbReference type="CDD" id="cd00610">
    <property type="entry name" value="OAT_like"/>
    <property type="match status" value="1"/>
</dbReference>
<dbReference type="NCBIfam" id="NF005940">
    <property type="entry name" value="PRK07986.1"/>
    <property type="match status" value="1"/>
</dbReference>
<dbReference type="Pfam" id="PF00202">
    <property type="entry name" value="Aminotran_3"/>
    <property type="match status" value="1"/>
</dbReference>
<dbReference type="InterPro" id="IPR005814">
    <property type="entry name" value="Aminotrans_3"/>
</dbReference>
<dbReference type="PROSITE" id="PS00600">
    <property type="entry name" value="AA_TRANSFER_CLASS_3"/>
    <property type="match status" value="1"/>
</dbReference>
<dbReference type="Proteomes" id="UP000094455">
    <property type="component" value="Unassembled WGS sequence"/>
</dbReference>
<dbReference type="EMBL" id="KV454009">
    <property type="protein sequence ID" value="ODQ44052.1"/>
    <property type="molecule type" value="Genomic_DNA"/>
</dbReference>
<reference evidence="9 10" key="1">
    <citation type="journal article" date="2016" name="Proc. Natl. Acad. Sci. U.S.A.">
        <title>Comparative genomics of biotechnologically important yeasts.</title>
        <authorList>
            <person name="Riley R."/>
            <person name="Haridas S."/>
            <person name="Wolfe K.H."/>
            <person name="Lopes M.R."/>
            <person name="Hittinger C.T."/>
            <person name="Goeker M."/>
            <person name="Salamov A.A."/>
            <person name="Wisecaver J.H."/>
            <person name="Long T.M."/>
            <person name="Calvey C.H."/>
            <person name="Aerts A.L."/>
            <person name="Barry K.W."/>
            <person name="Choi C."/>
            <person name="Clum A."/>
            <person name="Coughlan A.Y."/>
            <person name="Deshpande S."/>
            <person name="Douglass A.P."/>
            <person name="Hanson S.J."/>
            <person name="Klenk H.-P."/>
            <person name="LaButti K.M."/>
            <person name="Lapidus A."/>
            <person name="Lindquist E.A."/>
            <person name="Lipzen A.M."/>
            <person name="Meier-Kolthoff J.P."/>
            <person name="Ohm R.A."/>
            <person name="Otillar R.P."/>
            <person name="Pangilinan J.L."/>
            <person name="Peng Y."/>
            <person name="Rokas A."/>
            <person name="Rosa C.A."/>
            <person name="Scheuner C."/>
            <person name="Sibirny A.A."/>
            <person name="Slot J.C."/>
            <person name="Stielow J.B."/>
            <person name="Sun H."/>
            <person name="Kurtzman C.P."/>
            <person name="Blackwell M."/>
            <person name="Grigoriev I.V."/>
            <person name="Jeffries T.W."/>
        </authorList>
    </citation>
    <scope>NUCLEOTIDE SEQUENCE [LARGE SCALE GENOMIC DNA]</scope>
    <source>
        <strain evidence="9 10">NRRL Y-2026</strain>
    </source>
</reference>
<evidence type="ECO:0000256" key="8">
    <source>
        <dbReference type="RuleBase" id="RU003560"/>
    </source>
</evidence>
<dbReference type="GO" id="GO:0030170">
    <property type="term" value="F:pyridoxal phosphate binding"/>
    <property type="evidence" value="ECO:0007669"/>
    <property type="project" value="InterPro"/>
</dbReference>
<keyword evidence="6" id="KW-0093">Biotin biosynthesis</keyword>
<evidence type="ECO:0000313" key="9">
    <source>
        <dbReference type="EMBL" id="ODQ44052.1"/>
    </source>
</evidence>
<evidence type="ECO:0000256" key="2">
    <source>
        <dbReference type="ARBA" id="ARBA00004746"/>
    </source>
</evidence>
<gene>
    <name evidence="9" type="ORF">PICMEDRAFT_60718</name>
</gene>
<dbReference type="SUPFAM" id="SSF53383">
    <property type="entry name" value="PLP-dependent transferases"/>
    <property type="match status" value="1"/>
</dbReference>
<dbReference type="OrthoDB" id="425114at2759"/>
<dbReference type="AlphaFoldDB" id="A0A1E3NCZ1"/>
<dbReference type="PIRSF" id="PIRSF000521">
    <property type="entry name" value="Transaminase_4ab_Lys_Orn"/>
    <property type="match status" value="1"/>
</dbReference>
<dbReference type="NCBIfam" id="TIGR00508">
    <property type="entry name" value="bioA"/>
    <property type="match status" value="1"/>
</dbReference>
<accession>A0A1E3NCZ1</accession>
<evidence type="ECO:0000256" key="4">
    <source>
        <dbReference type="ARBA" id="ARBA00022679"/>
    </source>
</evidence>
<organism evidence="9 10">
    <name type="scientific">Pichia membranifaciens NRRL Y-2026</name>
    <dbReference type="NCBI Taxonomy" id="763406"/>
    <lineage>
        <taxon>Eukaryota</taxon>
        <taxon>Fungi</taxon>
        <taxon>Dikarya</taxon>
        <taxon>Ascomycota</taxon>
        <taxon>Saccharomycotina</taxon>
        <taxon>Pichiomycetes</taxon>
        <taxon>Pichiales</taxon>
        <taxon>Pichiaceae</taxon>
        <taxon>Pichia</taxon>
    </lineage>
</organism>
<dbReference type="PANTHER" id="PTHR42684">
    <property type="entry name" value="ADENOSYLMETHIONINE-8-AMINO-7-OXONONANOATE AMINOTRANSFERASE"/>
    <property type="match status" value="1"/>
</dbReference>
<dbReference type="Gene3D" id="3.40.640.10">
    <property type="entry name" value="Type I PLP-dependent aspartate aminotransferase-like (Major domain)"/>
    <property type="match status" value="1"/>
</dbReference>
<dbReference type="InterPro" id="IPR005815">
    <property type="entry name" value="BioA"/>
</dbReference>
<dbReference type="InterPro" id="IPR015422">
    <property type="entry name" value="PyrdxlP-dep_Trfase_small"/>
</dbReference>
<comment type="similarity">
    <text evidence="8">Belongs to the class-III pyridoxal-phosphate-dependent aminotransferase family.</text>
</comment>
<comment type="cofactor">
    <cofactor evidence="1">
        <name>pyridoxal 5'-phosphate</name>
        <dbReference type="ChEBI" id="CHEBI:597326"/>
    </cofactor>
</comment>
<dbReference type="GO" id="GO:0004015">
    <property type="term" value="F:adenosylmethionine-8-amino-7-oxononanoate transaminase activity"/>
    <property type="evidence" value="ECO:0007669"/>
    <property type="project" value="InterPro"/>
</dbReference>
<evidence type="ECO:0000256" key="3">
    <source>
        <dbReference type="ARBA" id="ARBA00022576"/>
    </source>
</evidence>
<comment type="pathway">
    <text evidence="2">Cofactor biosynthesis; biotin biosynthesis.</text>
</comment>